<dbReference type="AlphaFoldDB" id="A0A7G9ZCY4"/>
<dbReference type="Gene3D" id="3.30.70.1290">
    <property type="entry name" value="Transposase IS200-like"/>
    <property type="match status" value="1"/>
</dbReference>
<dbReference type="GO" id="GO:0006313">
    <property type="term" value="P:DNA transposition"/>
    <property type="evidence" value="ECO:0007669"/>
    <property type="project" value="InterPro"/>
</dbReference>
<dbReference type="SUPFAM" id="SSF143422">
    <property type="entry name" value="Transposase IS200-like"/>
    <property type="match status" value="1"/>
</dbReference>
<dbReference type="NCBIfam" id="NF033573">
    <property type="entry name" value="transpos_IS200"/>
    <property type="match status" value="1"/>
</dbReference>
<gene>
    <name evidence="2" type="ORF">HJJEBIEG_00020</name>
</gene>
<feature type="domain" description="Transposase IS200-like" evidence="1">
    <location>
        <begin position="20"/>
        <end position="137"/>
    </location>
</feature>
<name>A0A7G9ZCY4_9EURY</name>
<dbReference type="SMART" id="SM01321">
    <property type="entry name" value="Y1_Tnp"/>
    <property type="match status" value="1"/>
</dbReference>
<protein>
    <recommendedName>
        <fullName evidence="1">Transposase IS200-like domain-containing protein</fullName>
    </recommendedName>
</protein>
<dbReference type="EMBL" id="MT631714">
    <property type="protein sequence ID" value="QNO58118.1"/>
    <property type="molecule type" value="Genomic_DNA"/>
</dbReference>
<dbReference type="GO" id="GO:0004803">
    <property type="term" value="F:transposase activity"/>
    <property type="evidence" value="ECO:0007669"/>
    <property type="project" value="InterPro"/>
</dbReference>
<accession>A0A7G9ZCY4</accession>
<dbReference type="InterPro" id="IPR036515">
    <property type="entry name" value="Transposase_17_sf"/>
</dbReference>
<dbReference type="PANTHER" id="PTHR33360:SF2">
    <property type="entry name" value="TRANSPOSASE FOR INSERTION SEQUENCE ELEMENT IS200"/>
    <property type="match status" value="1"/>
</dbReference>
<dbReference type="InterPro" id="IPR002686">
    <property type="entry name" value="Transposase_17"/>
</dbReference>
<dbReference type="Pfam" id="PF01797">
    <property type="entry name" value="Y1_Tnp"/>
    <property type="match status" value="1"/>
</dbReference>
<organism evidence="2">
    <name type="scientific">Candidatus Methanophaga sp. ANME-1 ERB7</name>
    <dbReference type="NCBI Taxonomy" id="2759913"/>
    <lineage>
        <taxon>Archaea</taxon>
        <taxon>Methanobacteriati</taxon>
        <taxon>Methanobacteriota</taxon>
        <taxon>Stenosarchaea group</taxon>
        <taxon>Methanomicrobia</taxon>
        <taxon>Candidatus Methanophagales</taxon>
        <taxon>Candidatus Methanophagaceae</taxon>
        <taxon>Candidatus Methanophaga</taxon>
    </lineage>
</organism>
<evidence type="ECO:0000313" key="2">
    <source>
        <dbReference type="EMBL" id="QNO58118.1"/>
    </source>
</evidence>
<sequence length="177" mass="20853">MEANRDIVTRHDLRHDRHTVSLLTDHLVFSPKYRGKVLLGDVAEVAEEIIRETCKELDIEIIDMAMNVDHVHLFIKYPPKYSVSWIAKRIKGRSSKLLRDQFPQLKEWCPDHLWAPSCYHGSVGHGWEVVERYISGQRGYEKTDTVPVIDEEKEKLRAHKTWYTSLYNKLFGEKHQK</sequence>
<evidence type="ECO:0000259" key="1">
    <source>
        <dbReference type="SMART" id="SM01321"/>
    </source>
</evidence>
<dbReference type="PANTHER" id="PTHR33360">
    <property type="entry name" value="TRANSPOSASE FOR INSERTION SEQUENCE ELEMENT IS200"/>
    <property type="match status" value="1"/>
</dbReference>
<proteinExistence type="predicted"/>
<reference evidence="2" key="1">
    <citation type="submission" date="2020-06" db="EMBL/GenBank/DDBJ databases">
        <title>Unique genomic features of the anaerobic methanotrophic archaea.</title>
        <authorList>
            <person name="Chadwick G.L."/>
            <person name="Skennerton C.T."/>
            <person name="Laso-Perez R."/>
            <person name="Leu A.O."/>
            <person name="Speth D.R."/>
            <person name="Yu H."/>
            <person name="Morgan-Lang C."/>
            <person name="Hatzenpichler R."/>
            <person name="Goudeau D."/>
            <person name="Malmstrom R."/>
            <person name="Brazelton W.J."/>
            <person name="Woyke T."/>
            <person name="Hallam S.J."/>
            <person name="Tyson G.W."/>
            <person name="Wegener G."/>
            <person name="Boetius A."/>
            <person name="Orphan V."/>
        </authorList>
    </citation>
    <scope>NUCLEOTIDE SEQUENCE</scope>
</reference>
<dbReference type="GO" id="GO:0003677">
    <property type="term" value="F:DNA binding"/>
    <property type="evidence" value="ECO:0007669"/>
    <property type="project" value="InterPro"/>
</dbReference>